<evidence type="ECO:0000313" key="2">
    <source>
        <dbReference type="Proteomes" id="UP000267408"/>
    </source>
</evidence>
<dbReference type="Proteomes" id="UP000267408">
    <property type="component" value="Unassembled WGS sequence"/>
</dbReference>
<dbReference type="AlphaFoldDB" id="A0A8G1X8H7"/>
<protein>
    <submittedName>
        <fullName evidence="1">Uncharacterized protein</fullName>
    </submittedName>
</protein>
<accession>A0A8G1X8H7</accession>
<organism evidence="1 2">
    <name type="scientific">Kitasatospora cineracea</name>
    <dbReference type="NCBI Taxonomy" id="88074"/>
    <lineage>
        <taxon>Bacteria</taxon>
        <taxon>Bacillati</taxon>
        <taxon>Actinomycetota</taxon>
        <taxon>Actinomycetes</taxon>
        <taxon>Kitasatosporales</taxon>
        <taxon>Streptomycetaceae</taxon>
        <taxon>Kitasatospora</taxon>
    </lineage>
</organism>
<comment type="caution">
    <text evidence="1">The sequence shown here is derived from an EMBL/GenBank/DDBJ whole genome shotgun (WGS) entry which is preliminary data.</text>
</comment>
<sequence length="177" mass="18975">MCQFVCLFVLCGVVSCLMMLLSSGNPLGSWVGGLVGGKGAGVEMIGSTGLHREPWPELLPDGRPALILLQAPDRQVLAADGWVGLKTIRHCADAATEAHPGWSAVLDDCRLTLHCPGGTLWFGGHVAADRHWRRRLRDHRTLLLITGSFTTPFDFRPAAQGGHLLLLTTPARLLGGP</sequence>
<dbReference type="EMBL" id="RJVJ01000003">
    <property type="protein sequence ID" value="ROR35878.1"/>
    <property type="molecule type" value="Genomic_DNA"/>
</dbReference>
<proteinExistence type="predicted"/>
<gene>
    <name evidence="1" type="ORF">EDD39_7543</name>
</gene>
<name>A0A8G1X8H7_9ACTN</name>
<evidence type="ECO:0000313" key="1">
    <source>
        <dbReference type="EMBL" id="ROR35878.1"/>
    </source>
</evidence>
<reference evidence="1 2" key="1">
    <citation type="submission" date="2018-11" db="EMBL/GenBank/DDBJ databases">
        <title>Sequencing the genomes of 1000 actinobacteria strains.</title>
        <authorList>
            <person name="Klenk H.-P."/>
        </authorList>
    </citation>
    <scope>NUCLEOTIDE SEQUENCE [LARGE SCALE GENOMIC DNA]</scope>
    <source>
        <strain evidence="1 2">DSM 44780</strain>
    </source>
</reference>